<evidence type="ECO:0000256" key="2">
    <source>
        <dbReference type="SAM" id="MobiDB-lite"/>
    </source>
</evidence>
<dbReference type="RefSeq" id="WP_284061527.1">
    <property type="nucleotide sequence ID" value="NZ_CP126158.1"/>
</dbReference>
<feature type="region of interest" description="Disordered" evidence="2">
    <location>
        <begin position="198"/>
        <end position="219"/>
    </location>
</feature>
<dbReference type="InterPro" id="IPR002802">
    <property type="entry name" value="Endo_dU"/>
</dbReference>
<evidence type="ECO:0000256" key="1">
    <source>
        <dbReference type="HAMAP-Rule" id="MF_00582"/>
    </source>
</evidence>
<dbReference type="EMBL" id="JBHSWX010000012">
    <property type="protein sequence ID" value="MFC6787361.1"/>
    <property type="molecule type" value="Genomic_DNA"/>
</dbReference>
<organism evidence="3 4">
    <name type="scientific">Halobaculum halobium</name>
    <dbReference type="NCBI Taxonomy" id="3032281"/>
    <lineage>
        <taxon>Archaea</taxon>
        <taxon>Methanobacteriati</taxon>
        <taxon>Methanobacteriota</taxon>
        <taxon>Stenosarchaea group</taxon>
        <taxon>Halobacteria</taxon>
        <taxon>Halobacteriales</taxon>
        <taxon>Haloferacaceae</taxon>
        <taxon>Halobaculum</taxon>
    </lineage>
</organism>
<dbReference type="Proteomes" id="UP001596443">
    <property type="component" value="Unassembled WGS sequence"/>
</dbReference>
<feature type="region of interest" description="Disordered" evidence="2">
    <location>
        <begin position="1"/>
        <end position="23"/>
    </location>
</feature>
<sequence length="219" mass="22930">MTSGTRAVGVAVSADGRSDDDPPARATVAAAVVRTDRVVDGLSFSTCTVGGVDATAAVVDCLRRLDRPDARHVLLAGVAPAWFNVIDCRRVYEATDRPVTAVSFEASDGLAPHLREHFDGEARRRRLAVYDSLPERRPLSLGGDGGGGGDPDESDLWLRAVGVDAVTAERVVAAHTPDGQGRPEPLRVARLAARAGRSYVARRGGAGPSPATESPDDSL</sequence>
<evidence type="ECO:0000313" key="4">
    <source>
        <dbReference type="Proteomes" id="UP001596443"/>
    </source>
</evidence>
<dbReference type="GeneID" id="81210479"/>
<proteinExistence type="inferred from homology"/>
<dbReference type="PANTHER" id="PTHR39518:SF2">
    <property type="entry name" value="UPF0215 PROTEIN MJ1150"/>
    <property type="match status" value="1"/>
</dbReference>
<dbReference type="Pfam" id="PF01949">
    <property type="entry name" value="Endo_dU"/>
    <property type="match status" value="1"/>
</dbReference>
<name>A0ABD5TDM0_9EURY</name>
<dbReference type="AlphaFoldDB" id="A0ABD5TDM0"/>
<dbReference type="Gene3D" id="3.30.2170.10">
    <property type="entry name" value="archaeoglobus fulgidus dsm 4304 superfamily"/>
    <property type="match status" value="1"/>
</dbReference>
<reference evidence="3 4" key="1">
    <citation type="journal article" date="2019" name="Int. J. Syst. Evol. Microbiol.">
        <title>The Global Catalogue of Microorganisms (GCM) 10K type strain sequencing project: providing services to taxonomists for standard genome sequencing and annotation.</title>
        <authorList>
            <consortium name="The Broad Institute Genomics Platform"/>
            <consortium name="The Broad Institute Genome Sequencing Center for Infectious Disease"/>
            <person name="Wu L."/>
            <person name="Ma J."/>
        </authorList>
    </citation>
    <scope>NUCLEOTIDE SEQUENCE [LARGE SCALE GENOMIC DNA]</scope>
    <source>
        <strain evidence="3 4">SYNS20</strain>
    </source>
</reference>
<accession>A0ABD5TDM0</accession>
<keyword evidence="4" id="KW-1185">Reference proteome</keyword>
<gene>
    <name evidence="3" type="ORF">ACFQFD_15545</name>
</gene>
<dbReference type="PANTHER" id="PTHR39518">
    <property type="entry name" value="UPF0215 PROTEIN MJ1150"/>
    <property type="match status" value="1"/>
</dbReference>
<protein>
    <recommendedName>
        <fullName evidence="1">UPF0215 protein ACFQFD_15545</fullName>
    </recommendedName>
</protein>
<comment type="caution">
    <text evidence="3">The sequence shown here is derived from an EMBL/GenBank/DDBJ whole genome shotgun (WGS) entry which is preliminary data.</text>
</comment>
<dbReference type="HAMAP" id="MF_00582">
    <property type="entry name" value="UPF0215"/>
    <property type="match status" value="1"/>
</dbReference>
<comment type="similarity">
    <text evidence="1">Belongs to the UPF0215 family.</text>
</comment>
<evidence type="ECO:0000313" key="3">
    <source>
        <dbReference type="EMBL" id="MFC6787361.1"/>
    </source>
</evidence>